<evidence type="ECO:0000313" key="3">
    <source>
        <dbReference type="EMBL" id="HBK52389.1"/>
    </source>
</evidence>
<dbReference type="Gene3D" id="1.10.260.40">
    <property type="entry name" value="lambda repressor-like DNA-binding domains"/>
    <property type="match status" value="1"/>
</dbReference>
<dbReference type="STRING" id="378794.GCA_001570625_02162"/>
<name>A0A354YT72_9FIRM</name>
<evidence type="ECO:0000256" key="1">
    <source>
        <dbReference type="ARBA" id="ARBA00023125"/>
    </source>
</evidence>
<organism evidence="3 4">
    <name type="scientific">Syntrophomonas wolfei</name>
    <dbReference type="NCBI Taxonomy" id="863"/>
    <lineage>
        <taxon>Bacteria</taxon>
        <taxon>Bacillati</taxon>
        <taxon>Bacillota</taxon>
        <taxon>Clostridia</taxon>
        <taxon>Eubacteriales</taxon>
        <taxon>Syntrophomonadaceae</taxon>
        <taxon>Syntrophomonas</taxon>
    </lineage>
</organism>
<dbReference type="AlphaFoldDB" id="A0A354YT72"/>
<dbReference type="InterPro" id="IPR010982">
    <property type="entry name" value="Lambda_DNA-bd_dom_sf"/>
</dbReference>
<dbReference type="SMART" id="SM00530">
    <property type="entry name" value="HTH_XRE"/>
    <property type="match status" value="1"/>
</dbReference>
<accession>A0A354YT72</accession>
<protein>
    <submittedName>
        <fullName evidence="3">Transcriptional regulator</fullName>
    </submittedName>
</protein>
<dbReference type="PANTHER" id="PTHR46558:SF4">
    <property type="entry name" value="DNA-BIDING PHAGE PROTEIN"/>
    <property type="match status" value="1"/>
</dbReference>
<reference evidence="3 4" key="1">
    <citation type="journal article" date="2018" name="Nat. Biotechnol.">
        <title>A standardized bacterial taxonomy based on genome phylogeny substantially revises the tree of life.</title>
        <authorList>
            <person name="Parks D.H."/>
            <person name="Chuvochina M."/>
            <person name="Waite D.W."/>
            <person name="Rinke C."/>
            <person name="Skarshewski A."/>
            <person name="Chaumeil P.A."/>
            <person name="Hugenholtz P."/>
        </authorList>
    </citation>
    <scope>NUCLEOTIDE SEQUENCE [LARGE SCALE GENOMIC DNA]</scope>
    <source>
        <strain evidence="3">UBA10948</strain>
    </source>
</reference>
<sequence>VKVYRAMHNLTQAQLAEKLEVSRATINAIEKERYDPSLKLAFKMARLFKVKIEELFEDVETQH</sequence>
<evidence type="ECO:0000259" key="2">
    <source>
        <dbReference type="PROSITE" id="PS50943"/>
    </source>
</evidence>
<keyword evidence="1" id="KW-0238">DNA-binding</keyword>
<feature type="non-terminal residue" evidence="3">
    <location>
        <position position="1"/>
    </location>
</feature>
<dbReference type="InterPro" id="IPR001387">
    <property type="entry name" value="Cro/C1-type_HTH"/>
</dbReference>
<dbReference type="PROSITE" id="PS50943">
    <property type="entry name" value="HTH_CROC1"/>
    <property type="match status" value="1"/>
</dbReference>
<proteinExistence type="predicted"/>
<gene>
    <name evidence="3" type="ORF">DDZ44_00425</name>
</gene>
<dbReference type="EMBL" id="DNZF01000012">
    <property type="protein sequence ID" value="HBK52389.1"/>
    <property type="molecule type" value="Genomic_DNA"/>
</dbReference>
<evidence type="ECO:0000313" key="4">
    <source>
        <dbReference type="Proteomes" id="UP000263273"/>
    </source>
</evidence>
<dbReference type="SUPFAM" id="SSF47413">
    <property type="entry name" value="lambda repressor-like DNA-binding domains"/>
    <property type="match status" value="1"/>
</dbReference>
<dbReference type="PANTHER" id="PTHR46558">
    <property type="entry name" value="TRACRIPTIONAL REGULATORY PROTEIN-RELATED-RELATED"/>
    <property type="match status" value="1"/>
</dbReference>
<feature type="domain" description="HTH cro/C1-type" evidence="2">
    <location>
        <begin position="1"/>
        <end position="55"/>
    </location>
</feature>
<comment type="caution">
    <text evidence="3">The sequence shown here is derived from an EMBL/GenBank/DDBJ whole genome shotgun (WGS) entry which is preliminary data.</text>
</comment>
<dbReference type="GO" id="GO:0003677">
    <property type="term" value="F:DNA binding"/>
    <property type="evidence" value="ECO:0007669"/>
    <property type="project" value="UniProtKB-KW"/>
</dbReference>
<dbReference type="Pfam" id="PF01381">
    <property type="entry name" value="HTH_3"/>
    <property type="match status" value="1"/>
</dbReference>
<dbReference type="CDD" id="cd00093">
    <property type="entry name" value="HTH_XRE"/>
    <property type="match status" value="1"/>
</dbReference>
<dbReference type="Proteomes" id="UP000263273">
    <property type="component" value="Unassembled WGS sequence"/>
</dbReference>